<evidence type="ECO:0000259" key="2">
    <source>
        <dbReference type="Pfam" id="PF13613"/>
    </source>
</evidence>
<gene>
    <name evidence="3" type="ORF">MCOR_50827</name>
</gene>
<feature type="domain" description="Transposase Helix-turn-helix" evidence="2">
    <location>
        <begin position="115"/>
        <end position="166"/>
    </location>
</feature>
<evidence type="ECO:0000313" key="3">
    <source>
        <dbReference type="EMBL" id="CAC5418387.1"/>
    </source>
</evidence>
<evidence type="ECO:0000256" key="1">
    <source>
        <dbReference type="SAM" id="Coils"/>
    </source>
</evidence>
<evidence type="ECO:0000313" key="4">
    <source>
        <dbReference type="Proteomes" id="UP000507470"/>
    </source>
</evidence>
<dbReference type="Pfam" id="PF13613">
    <property type="entry name" value="HTH_Tnp_4"/>
    <property type="match status" value="1"/>
</dbReference>
<protein>
    <recommendedName>
        <fullName evidence="2">Transposase Helix-turn-helix domain-containing protein</fullName>
    </recommendedName>
</protein>
<dbReference type="PANTHER" id="PTHR23080">
    <property type="entry name" value="THAP DOMAIN PROTEIN"/>
    <property type="match status" value="1"/>
</dbReference>
<dbReference type="OrthoDB" id="6146439at2759"/>
<reference evidence="3 4" key="1">
    <citation type="submission" date="2020-06" db="EMBL/GenBank/DDBJ databases">
        <authorList>
            <person name="Li R."/>
            <person name="Bekaert M."/>
        </authorList>
    </citation>
    <scope>NUCLEOTIDE SEQUENCE [LARGE SCALE GENOMIC DNA]</scope>
    <source>
        <strain evidence="4">wild</strain>
    </source>
</reference>
<accession>A0A6J8EDS4</accession>
<dbReference type="EMBL" id="CACVKT020008919">
    <property type="protein sequence ID" value="CAC5418387.1"/>
    <property type="molecule type" value="Genomic_DNA"/>
</dbReference>
<feature type="coiled-coil region" evidence="1">
    <location>
        <begin position="21"/>
        <end position="48"/>
    </location>
</feature>
<dbReference type="InterPro" id="IPR027805">
    <property type="entry name" value="Transposase_HTH_dom"/>
</dbReference>
<organism evidence="3 4">
    <name type="scientific">Mytilus coruscus</name>
    <name type="common">Sea mussel</name>
    <dbReference type="NCBI Taxonomy" id="42192"/>
    <lineage>
        <taxon>Eukaryota</taxon>
        <taxon>Metazoa</taxon>
        <taxon>Spiralia</taxon>
        <taxon>Lophotrochozoa</taxon>
        <taxon>Mollusca</taxon>
        <taxon>Bivalvia</taxon>
        <taxon>Autobranchia</taxon>
        <taxon>Pteriomorphia</taxon>
        <taxon>Mytilida</taxon>
        <taxon>Mytiloidea</taxon>
        <taxon>Mytilidae</taxon>
        <taxon>Mytilinae</taxon>
        <taxon>Mytilus</taxon>
    </lineage>
</organism>
<proteinExistence type="predicted"/>
<keyword evidence="1" id="KW-0175">Coiled coil</keyword>
<dbReference type="AlphaFoldDB" id="A0A6J8EDS4"/>
<name>A0A6J8EDS4_MYTCO</name>
<dbReference type="PANTHER" id="PTHR23080:SF142">
    <property type="entry name" value="SI:CH211-69L10.4"/>
    <property type="match status" value="1"/>
</dbReference>
<dbReference type="Proteomes" id="UP000507470">
    <property type="component" value="Unassembled WGS sequence"/>
</dbReference>
<keyword evidence="4" id="KW-1185">Reference proteome</keyword>
<sequence length="177" mass="20946">MEKSLTSPDIQETVELLKTKIESRNEKFEIASKNISDLQKQLEYFEKKRFSLDKIKDDNDAIAFYTGIPNYGTFMACFEYLESKASRLQYWRGQNDKIDDYKHYQTQGGRPGPRRKLTLRDELFMTLIRLKVGLFVRDLAERFEISQSQFSKIFTTWINFLNVELPSIFPFPSQEKV</sequence>